<sequence>MPPAISDDERSEAGDVAVKSDIAPKRGRGRKSYVVEKIFSHYIADDGEPRFEVKWEGYEKKSDRTWEPEENLRDNAAEALAEYFKSIGGREKIFEQTNTALKGRKRGRQSKSATPATPVETKRARKNGHPKDTTPPASVKELEWKPPSGSWDEDVETVDMCQDEENGTFIVYLTWKNGKKTQHPKEVVYRRCPQKMLRFYERHIRISRDGGEPVPISSMD</sequence>
<dbReference type="PROSITE" id="PS00598">
    <property type="entry name" value="CHROMO_1"/>
    <property type="match status" value="1"/>
</dbReference>
<dbReference type="Pfam" id="PF01393">
    <property type="entry name" value="Chromo_shadow"/>
    <property type="match status" value="1"/>
</dbReference>
<dbReference type="OrthoDB" id="433924at2759"/>
<dbReference type="InterPro" id="IPR000953">
    <property type="entry name" value="Chromo/chromo_shadow_dom"/>
</dbReference>
<reference evidence="6 7" key="1">
    <citation type="submission" date="2015-09" db="EMBL/GenBank/DDBJ databases">
        <title>Host preference determinants of Valsa canker pathogens revealed by comparative genomics.</title>
        <authorList>
            <person name="Yin Z."/>
            <person name="Huang L."/>
        </authorList>
    </citation>
    <scope>NUCLEOTIDE SEQUENCE [LARGE SCALE GENOMIC DNA]</scope>
    <source>
        <strain evidence="6 7">03-1</strain>
    </source>
</reference>
<dbReference type="AlphaFoldDB" id="A0A423WI50"/>
<evidence type="ECO:0000256" key="2">
    <source>
        <dbReference type="ARBA" id="ARBA00011353"/>
    </source>
</evidence>
<proteinExistence type="predicted"/>
<dbReference type="GO" id="GO:0006338">
    <property type="term" value="P:chromatin remodeling"/>
    <property type="evidence" value="ECO:0007669"/>
    <property type="project" value="UniProtKB-ARBA"/>
</dbReference>
<comment type="subunit">
    <text evidence="2">Component of the NuA4 histone acetyltransferase complex.</text>
</comment>
<accession>A0A423WI50</accession>
<comment type="caution">
    <text evidence="6">The sequence shown here is derived from an EMBL/GenBank/DDBJ whole genome shotgun (WGS) entry which is preliminary data.</text>
</comment>
<evidence type="ECO:0000256" key="4">
    <source>
        <dbReference type="SAM" id="MobiDB-lite"/>
    </source>
</evidence>
<gene>
    <name evidence="6" type="ORF">VMCG_05812</name>
</gene>
<comment type="subcellular location">
    <subcellularLocation>
        <location evidence="1">Nucleus</location>
    </subcellularLocation>
</comment>
<evidence type="ECO:0000259" key="5">
    <source>
        <dbReference type="PROSITE" id="PS50013"/>
    </source>
</evidence>
<dbReference type="SMART" id="SM00300">
    <property type="entry name" value="ChSh"/>
    <property type="match status" value="1"/>
</dbReference>
<dbReference type="InterPro" id="IPR023779">
    <property type="entry name" value="Chromodomain_CS"/>
</dbReference>
<dbReference type="PROSITE" id="PS50013">
    <property type="entry name" value="CHROMO_2"/>
    <property type="match status" value="1"/>
</dbReference>
<dbReference type="InterPro" id="IPR008251">
    <property type="entry name" value="Chromo_shadow_dom"/>
</dbReference>
<feature type="region of interest" description="Disordered" evidence="4">
    <location>
        <begin position="1"/>
        <end position="20"/>
    </location>
</feature>
<dbReference type="GO" id="GO:0005634">
    <property type="term" value="C:nucleus"/>
    <property type="evidence" value="ECO:0007669"/>
    <property type="project" value="UniProtKB-SubCell"/>
</dbReference>
<dbReference type="InterPro" id="IPR051219">
    <property type="entry name" value="Heterochromatin_chromo-domain"/>
</dbReference>
<evidence type="ECO:0000313" key="7">
    <source>
        <dbReference type="Proteomes" id="UP000283895"/>
    </source>
</evidence>
<dbReference type="STRING" id="356882.A0A423WI50"/>
<keyword evidence="3" id="KW-0539">Nucleus</keyword>
<dbReference type="SUPFAM" id="SSF54160">
    <property type="entry name" value="Chromo domain-like"/>
    <property type="match status" value="2"/>
</dbReference>
<dbReference type="SMART" id="SM00298">
    <property type="entry name" value="CHROMO"/>
    <property type="match status" value="1"/>
</dbReference>
<dbReference type="InterPro" id="IPR016197">
    <property type="entry name" value="Chromo-like_dom_sf"/>
</dbReference>
<dbReference type="Gene3D" id="2.40.50.40">
    <property type="match status" value="2"/>
</dbReference>
<dbReference type="CDD" id="cd00024">
    <property type="entry name" value="CD_CSD"/>
    <property type="match status" value="1"/>
</dbReference>
<feature type="domain" description="Chromo" evidence="5">
    <location>
        <begin position="33"/>
        <end position="95"/>
    </location>
</feature>
<dbReference type="PANTHER" id="PTHR22812">
    <property type="entry name" value="CHROMOBOX PROTEIN"/>
    <property type="match status" value="1"/>
</dbReference>
<protein>
    <recommendedName>
        <fullName evidence="5">Chromo domain-containing protein</fullName>
    </recommendedName>
</protein>
<evidence type="ECO:0000313" key="6">
    <source>
        <dbReference type="EMBL" id="ROW03025.1"/>
    </source>
</evidence>
<dbReference type="Pfam" id="PF00385">
    <property type="entry name" value="Chromo"/>
    <property type="match status" value="1"/>
</dbReference>
<name>A0A423WI50_9PEZI</name>
<dbReference type="EMBL" id="LKEA01000016">
    <property type="protein sequence ID" value="ROW03025.1"/>
    <property type="molecule type" value="Genomic_DNA"/>
</dbReference>
<evidence type="ECO:0000256" key="3">
    <source>
        <dbReference type="ARBA" id="ARBA00023242"/>
    </source>
</evidence>
<evidence type="ECO:0000256" key="1">
    <source>
        <dbReference type="ARBA" id="ARBA00004123"/>
    </source>
</evidence>
<keyword evidence="7" id="KW-1185">Reference proteome</keyword>
<feature type="region of interest" description="Disordered" evidence="4">
    <location>
        <begin position="97"/>
        <end position="153"/>
    </location>
</feature>
<dbReference type="InterPro" id="IPR023780">
    <property type="entry name" value="Chromo_domain"/>
</dbReference>
<dbReference type="CDD" id="cd18657">
    <property type="entry name" value="CSD_Swi6"/>
    <property type="match status" value="1"/>
</dbReference>
<organism evidence="6 7">
    <name type="scientific">Cytospora schulzeri</name>
    <dbReference type="NCBI Taxonomy" id="448051"/>
    <lineage>
        <taxon>Eukaryota</taxon>
        <taxon>Fungi</taxon>
        <taxon>Dikarya</taxon>
        <taxon>Ascomycota</taxon>
        <taxon>Pezizomycotina</taxon>
        <taxon>Sordariomycetes</taxon>
        <taxon>Sordariomycetidae</taxon>
        <taxon>Diaporthales</taxon>
        <taxon>Cytosporaceae</taxon>
        <taxon>Cytospora</taxon>
    </lineage>
</organism>
<dbReference type="Proteomes" id="UP000283895">
    <property type="component" value="Unassembled WGS sequence"/>
</dbReference>
<dbReference type="GO" id="GO:0000792">
    <property type="term" value="C:heterochromatin"/>
    <property type="evidence" value="ECO:0007669"/>
    <property type="project" value="UniProtKB-ARBA"/>
</dbReference>